<dbReference type="Pfam" id="PF20434">
    <property type="entry name" value="BD-FAE"/>
    <property type="match status" value="1"/>
</dbReference>
<reference evidence="2 3" key="1">
    <citation type="submission" date="2017-01" db="EMBL/GenBank/DDBJ databases">
        <authorList>
            <consortium name="Urmite Genomes"/>
        </authorList>
    </citation>
    <scope>NUCLEOTIDE SEQUENCE [LARGE SCALE GENOMIC DNA]</scope>
    <source>
        <strain evidence="2 3">AB308</strain>
    </source>
</reference>
<proteinExistence type="predicted"/>
<evidence type="ECO:0000313" key="3">
    <source>
        <dbReference type="Proteomes" id="UP000241595"/>
    </source>
</evidence>
<gene>
    <name evidence="2" type="ORF">MTAB308_4720</name>
</gene>
<evidence type="ECO:0000259" key="1">
    <source>
        <dbReference type="Pfam" id="PF20434"/>
    </source>
</evidence>
<accession>A0A2U3NI42</accession>
<feature type="domain" description="BD-FAE-like" evidence="1">
    <location>
        <begin position="32"/>
        <end position="73"/>
    </location>
</feature>
<keyword evidence="3" id="KW-1185">Reference proteome</keyword>
<dbReference type="Proteomes" id="UP000241595">
    <property type="component" value="Unassembled WGS sequence"/>
</dbReference>
<name>A0A2U3NI42_9MYCO</name>
<feature type="non-terminal residue" evidence="2">
    <location>
        <position position="1"/>
    </location>
</feature>
<dbReference type="InterPro" id="IPR049492">
    <property type="entry name" value="BD-FAE-like_dom"/>
</dbReference>
<organism evidence="2 3">
    <name type="scientific">Mycobacterium terramassiliense</name>
    <dbReference type="NCBI Taxonomy" id="1841859"/>
    <lineage>
        <taxon>Bacteria</taxon>
        <taxon>Bacillati</taxon>
        <taxon>Actinomycetota</taxon>
        <taxon>Actinomycetes</taxon>
        <taxon>Mycobacteriales</taxon>
        <taxon>Mycobacteriaceae</taxon>
        <taxon>Mycobacterium</taxon>
    </lineage>
</organism>
<dbReference type="AlphaFoldDB" id="A0A2U3NI42"/>
<dbReference type="SUPFAM" id="SSF53474">
    <property type="entry name" value="alpha/beta-Hydrolases"/>
    <property type="match status" value="1"/>
</dbReference>
<protein>
    <submittedName>
        <fullName evidence="2">Esterase</fullName>
    </submittedName>
</protein>
<dbReference type="STRING" id="1841859.GCA_900157385_04721"/>
<dbReference type="Gene3D" id="3.40.50.1820">
    <property type="entry name" value="alpha/beta hydrolase"/>
    <property type="match status" value="1"/>
</dbReference>
<dbReference type="InterPro" id="IPR029058">
    <property type="entry name" value="AB_hydrolase_fold"/>
</dbReference>
<sequence length="129" mass="14192">VYDFGSREAMHPLMAPIVAKRVFKLSLTDVGEPFRVASPITHVREDAPPFFVLHGTNDSLIPVEQARRFTARLREVSRQPVAYAELPCAQHAFDIFGSARAAHAAVAVEQFLAETYASRRAVAQRSGTG</sequence>
<evidence type="ECO:0000313" key="2">
    <source>
        <dbReference type="EMBL" id="SPM31207.1"/>
    </source>
</evidence>
<dbReference type="EMBL" id="FTRV01000015">
    <property type="protein sequence ID" value="SPM31207.1"/>
    <property type="molecule type" value="Genomic_DNA"/>
</dbReference>